<feature type="region of interest" description="Disordered" evidence="1">
    <location>
        <begin position="373"/>
        <end position="425"/>
    </location>
</feature>
<sequence>MTKVKTILAEFCSPKDILAINRLGLLKKEERESQPIPWRHRLPNAERRALVKSEMRMSIRPSRSRVNSIDKAKAFHSAANPKDSRMGECLYSIHIREDPLLGSNLLKINRERSRLEASQKHGRQQFLARSHSLNHEPLLLVEREPSQTVKTRAMLMRQHGIDPQILLNPSYMRPLESQFKPPSTITTIDAFVAETKKKRNVWETAMDEVDPTKFRSAARPCTRLNESEMQQLRLGHAFHKPTPDPTTKPASITHHVPPSIGGAKDSKSRARPKSEDQSIDTRDSVFITQRFAKEDKTVPGKISQTGDEAVGRRSAETVHTTHSTLANKGSMCKTKTLRDGPNKTVTFATTPSVLPDSKSHTYKQARPFTVATDRQSSYKGRIHDKSGTHSKNVREGEREVIPLRTGSKPPLTAVSEKRSVQPDEALRRGNIRGRSMKFLNALLEEPSSP</sequence>
<dbReference type="Proteomes" id="UP000735302">
    <property type="component" value="Unassembled WGS sequence"/>
</dbReference>
<keyword evidence="3" id="KW-1185">Reference proteome</keyword>
<feature type="compositionally biased region" description="Basic and acidic residues" evidence="1">
    <location>
        <begin position="381"/>
        <end position="401"/>
    </location>
</feature>
<feature type="region of interest" description="Disordered" evidence="1">
    <location>
        <begin position="241"/>
        <end position="285"/>
    </location>
</feature>
<feature type="compositionally biased region" description="Basic and acidic residues" evidence="1">
    <location>
        <begin position="264"/>
        <end position="283"/>
    </location>
</feature>
<organism evidence="2 3">
    <name type="scientific">Plakobranchus ocellatus</name>
    <dbReference type="NCBI Taxonomy" id="259542"/>
    <lineage>
        <taxon>Eukaryota</taxon>
        <taxon>Metazoa</taxon>
        <taxon>Spiralia</taxon>
        <taxon>Lophotrochozoa</taxon>
        <taxon>Mollusca</taxon>
        <taxon>Gastropoda</taxon>
        <taxon>Heterobranchia</taxon>
        <taxon>Euthyneura</taxon>
        <taxon>Panpulmonata</taxon>
        <taxon>Sacoglossa</taxon>
        <taxon>Placobranchoidea</taxon>
        <taxon>Plakobranchidae</taxon>
        <taxon>Plakobranchus</taxon>
    </lineage>
</organism>
<evidence type="ECO:0000256" key="1">
    <source>
        <dbReference type="SAM" id="MobiDB-lite"/>
    </source>
</evidence>
<reference evidence="2 3" key="1">
    <citation type="journal article" date="2021" name="Elife">
        <title>Chloroplast acquisition without the gene transfer in kleptoplastic sea slugs, Plakobranchus ocellatus.</title>
        <authorList>
            <person name="Maeda T."/>
            <person name="Takahashi S."/>
            <person name="Yoshida T."/>
            <person name="Shimamura S."/>
            <person name="Takaki Y."/>
            <person name="Nagai Y."/>
            <person name="Toyoda A."/>
            <person name="Suzuki Y."/>
            <person name="Arimoto A."/>
            <person name="Ishii H."/>
            <person name="Satoh N."/>
            <person name="Nishiyama T."/>
            <person name="Hasebe M."/>
            <person name="Maruyama T."/>
            <person name="Minagawa J."/>
            <person name="Obokata J."/>
            <person name="Shigenobu S."/>
        </authorList>
    </citation>
    <scope>NUCLEOTIDE SEQUENCE [LARGE SCALE GENOMIC DNA]</scope>
</reference>
<evidence type="ECO:0008006" key="4">
    <source>
        <dbReference type="Google" id="ProtNLM"/>
    </source>
</evidence>
<dbReference type="AlphaFoldDB" id="A0AAV4C327"/>
<evidence type="ECO:0000313" key="2">
    <source>
        <dbReference type="EMBL" id="GFO25079.1"/>
    </source>
</evidence>
<feature type="compositionally biased region" description="Basic and acidic residues" evidence="1">
    <location>
        <begin position="415"/>
        <end position="425"/>
    </location>
</feature>
<evidence type="ECO:0000313" key="3">
    <source>
        <dbReference type="Proteomes" id="UP000735302"/>
    </source>
</evidence>
<proteinExistence type="predicted"/>
<accession>A0AAV4C327</accession>
<comment type="caution">
    <text evidence="2">The sequence shown here is derived from an EMBL/GenBank/DDBJ whole genome shotgun (WGS) entry which is preliminary data.</text>
</comment>
<name>A0AAV4C327_9GAST</name>
<protein>
    <recommendedName>
        <fullName evidence="4">TPX2 central domain-containing protein</fullName>
    </recommendedName>
</protein>
<gene>
    <name evidence="2" type="ORF">PoB_005158400</name>
</gene>
<dbReference type="EMBL" id="BLXT01005682">
    <property type="protein sequence ID" value="GFO25079.1"/>
    <property type="molecule type" value="Genomic_DNA"/>
</dbReference>